<feature type="region of interest" description="Disordered" evidence="2">
    <location>
        <begin position="180"/>
        <end position="213"/>
    </location>
</feature>
<organism evidence="4 5">
    <name type="scientific">Meloidogyne enterolobii</name>
    <name type="common">Root-knot nematode worm</name>
    <name type="synonym">Meloidogyne mayaguensis</name>
    <dbReference type="NCBI Taxonomy" id="390850"/>
    <lineage>
        <taxon>Eukaryota</taxon>
        <taxon>Metazoa</taxon>
        <taxon>Ecdysozoa</taxon>
        <taxon>Nematoda</taxon>
        <taxon>Chromadorea</taxon>
        <taxon>Rhabditida</taxon>
        <taxon>Tylenchina</taxon>
        <taxon>Tylenchomorpha</taxon>
        <taxon>Tylenchoidea</taxon>
        <taxon>Meloidogynidae</taxon>
        <taxon>Meloidogyninae</taxon>
        <taxon>Meloidogyne</taxon>
    </lineage>
</organism>
<dbReference type="AlphaFoldDB" id="A0A6V7U1J6"/>
<evidence type="ECO:0000256" key="1">
    <source>
        <dbReference type="SAM" id="Coils"/>
    </source>
</evidence>
<dbReference type="Proteomes" id="UP000580250">
    <property type="component" value="Unassembled WGS sequence"/>
</dbReference>
<dbReference type="EMBL" id="CAJEWN010000029">
    <property type="protein sequence ID" value="CAD2142436.1"/>
    <property type="molecule type" value="Genomic_DNA"/>
</dbReference>
<name>A0A6V7U1J6_MELEN</name>
<protein>
    <submittedName>
        <fullName evidence="4">Uncharacterized protein</fullName>
    </submittedName>
</protein>
<proteinExistence type="predicted"/>
<evidence type="ECO:0000256" key="2">
    <source>
        <dbReference type="SAM" id="MobiDB-lite"/>
    </source>
</evidence>
<gene>
    <name evidence="4" type="ORF">MENT_LOCUS7219</name>
</gene>
<feature type="signal peptide" evidence="3">
    <location>
        <begin position="1"/>
        <end position="22"/>
    </location>
</feature>
<comment type="caution">
    <text evidence="4">The sequence shown here is derived from an EMBL/GenBank/DDBJ whole genome shotgun (WGS) entry which is preliminary data.</text>
</comment>
<feature type="chain" id="PRO_5027564126" evidence="3">
    <location>
        <begin position="23"/>
        <end position="213"/>
    </location>
</feature>
<accession>A0A6V7U1J6</accession>
<sequence length="213" mass="24618">MNLTKLVIFLFFICIFFELSECMNDEKKNVDKSNIKGESTKHLKKEQIKKRKAFINIKVQEARENFEKARQDLLKLQNKSLKEDIFIEEYEKQKNRIGQLGGHNKVVQGHYNQMEGNMPTETTNRIMNIGIRKGHARFRTAQVSRNHQMFNDPANGQMFLISQFAAEQYGNGNPFSSYNQAGSSVMQSNPGKQPYVVNISSDEETESDKDRVE</sequence>
<keyword evidence="3" id="KW-0732">Signal</keyword>
<keyword evidence="1" id="KW-0175">Coiled coil</keyword>
<evidence type="ECO:0000313" key="4">
    <source>
        <dbReference type="EMBL" id="CAD2142436.1"/>
    </source>
</evidence>
<reference evidence="4 5" key="1">
    <citation type="submission" date="2020-08" db="EMBL/GenBank/DDBJ databases">
        <authorList>
            <person name="Koutsovoulos G."/>
            <person name="Danchin GJ E."/>
        </authorList>
    </citation>
    <scope>NUCLEOTIDE SEQUENCE [LARGE SCALE GENOMIC DNA]</scope>
</reference>
<evidence type="ECO:0000256" key="3">
    <source>
        <dbReference type="SAM" id="SignalP"/>
    </source>
</evidence>
<feature type="coiled-coil region" evidence="1">
    <location>
        <begin position="45"/>
        <end position="79"/>
    </location>
</feature>
<feature type="compositionally biased region" description="Polar residues" evidence="2">
    <location>
        <begin position="180"/>
        <end position="191"/>
    </location>
</feature>
<evidence type="ECO:0000313" key="5">
    <source>
        <dbReference type="Proteomes" id="UP000580250"/>
    </source>
</evidence>